<evidence type="ECO:0000256" key="5">
    <source>
        <dbReference type="ARBA" id="ARBA00022833"/>
    </source>
</evidence>
<evidence type="ECO:0000256" key="10">
    <source>
        <dbReference type="SAM" id="SignalP"/>
    </source>
</evidence>
<evidence type="ECO:0000313" key="12">
    <source>
        <dbReference type="Proteomes" id="UP000199450"/>
    </source>
</evidence>
<feature type="binding site" evidence="8">
    <location>
        <position position="135"/>
    </location>
    <ligand>
        <name>Mg(2+)</name>
        <dbReference type="ChEBI" id="CHEBI:18420"/>
    </ligand>
</feature>
<evidence type="ECO:0000313" key="11">
    <source>
        <dbReference type="EMBL" id="SEM93475.1"/>
    </source>
</evidence>
<dbReference type="RefSeq" id="WP_090001295.1">
    <property type="nucleotide sequence ID" value="NZ_FOBV01000009.1"/>
</dbReference>
<feature type="binding site" evidence="8">
    <location>
        <position position="43"/>
    </location>
    <ligand>
        <name>Zn(2+)</name>
        <dbReference type="ChEBI" id="CHEBI:29105"/>
        <label>2</label>
    </ligand>
</feature>
<protein>
    <submittedName>
        <fullName evidence="11">Alkaline phosphatase</fullName>
    </submittedName>
</protein>
<keyword evidence="4" id="KW-0378">Hydrolase</keyword>
<dbReference type="EMBL" id="FOBV01000009">
    <property type="protein sequence ID" value="SEM93475.1"/>
    <property type="molecule type" value="Genomic_DNA"/>
</dbReference>
<dbReference type="PANTHER" id="PTHR11596">
    <property type="entry name" value="ALKALINE PHOSPHATASE"/>
    <property type="match status" value="1"/>
</dbReference>
<comment type="cofactor">
    <cofactor evidence="8">
        <name>Zn(2+)</name>
        <dbReference type="ChEBI" id="CHEBI:29105"/>
    </cofactor>
    <text evidence="8">Binds 2 Zn(2+) ions.</text>
</comment>
<dbReference type="InterPro" id="IPR017850">
    <property type="entry name" value="Alkaline_phosphatase_core_sf"/>
</dbReference>
<accession>A0A1H8CEK9</accession>
<feature type="active site" description="Phosphoserine intermediate" evidence="7">
    <location>
        <position position="84"/>
    </location>
</feature>
<evidence type="ECO:0000256" key="8">
    <source>
        <dbReference type="PIRSR" id="PIRSR601952-2"/>
    </source>
</evidence>
<dbReference type="GO" id="GO:0004035">
    <property type="term" value="F:alkaline phosphatase activity"/>
    <property type="evidence" value="ECO:0007669"/>
    <property type="project" value="TreeGrafter"/>
</dbReference>
<dbReference type="Proteomes" id="UP000199450">
    <property type="component" value="Unassembled WGS sequence"/>
</dbReference>
<reference evidence="12" key="1">
    <citation type="submission" date="2016-10" db="EMBL/GenBank/DDBJ databases">
        <authorList>
            <person name="Varghese N."/>
            <person name="Submissions S."/>
        </authorList>
    </citation>
    <scope>NUCLEOTIDE SEQUENCE [LARGE SCALE GENOMIC DNA]</scope>
    <source>
        <strain evidence="12">DSM 17453</strain>
    </source>
</reference>
<name>A0A1H8CEK9_9FLAO</name>
<keyword evidence="10" id="KW-0732">Signal</keyword>
<feature type="binding site" evidence="8">
    <location>
        <position position="43"/>
    </location>
    <ligand>
        <name>Mg(2+)</name>
        <dbReference type="ChEBI" id="CHEBI:18420"/>
    </ligand>
</feature>
<feature type="binding site" evidence="8">
    <location>
        <position position="299"/>
    </location>
    <ligand>
        <name>Zn(2+)</name>
        <dbReference type="ChEBI" id="CHEBI:29105"/>
        <label>2</label>
    </ligand>
</feature>
<evidence type="ECO:0000256" key="9">
    <source>
        <dbReference type="RuleBase" id="RU003946"/>
    </source>
</evidence>
<dbReference type="AlphaFoldDB" id="A0A1H8CEK9"/>
<comment type="similarity">
    <text evidence="1 9">Belongs to the alkaline phosphatase family.</text>
</comment>
<sequence length="376" mass="41521">MNMYYVCKSLNIRRVAVVLMLLLESFLSAQTQKPVNIIFMIGDGMGVSQVTSAFYFGDGKPNFQNFKYVGLSETSSTSDRVTDSAAGATALSTGQKTYKRAIGVNKDSLAIPTILEQLQDKGYKTGLVCLTSITHATPAAYYAHVKDRDLHEDIALDFIKSDVDFAAGGGLKFFNKRKDNKDLLKDLTKKNYRIDTTSLSKPAAGKRNLYLMAQDELPNKVQGRKDFLPEATQMALDFLSQKNEPFFLMVEGSFIDWGGHANNAEMMVKEVLDFDKTMGVVMDFIKKNPNTLLVVTADHETGGASIGKFMEKDASGKPQEVKDKVQVNFIDGQHTAALVPVFAMGKGEELFSGVYPNNTIYHKLVEALKRSGVNIK</sequence>
<evidence type="ECO:0000256" key="7">
    <source>
        <dbReference type="PIRSR" id="PIRSR601952-1"/>
    </source>
</evidence>
<keyword evidence="2" id="KW-0597">Phosphoprotein</keyword>
<evidence type="ECO:0000256" key="2">
    <source>
        <dbReference type="ARBA" id="ARBA00022553"/>
    </source>
</evidence>
<feature type="chain" id="PRO_5011731975" evidence="10">
    <location>
        <begin position="30"/>
        <end position="376"/>
    </location>
</feature>
<evidence type="ECO:0000256" key="4">
    <source>
        <dbReference type="ARBA" id="ARBA00022801"/>
    </source>
</evidence>
<keyword evidence="5 8" id="KW-0862">Zinc</keyword>
<dbReference type="Gene3D" id="3.40.720.10">
    <property type="entry name" value="Alkaline Phosphatase, subunit A"/>
    <property type="match status" value="1"/>
</dbReference>
<dbReference type="GO" id="GO:0046872">
    <property type="term" value="F:metal ion binding"/>
    <property type="evidence" value="ECO:0007669"/>
    <property type="project" value="UniProtKB-KW"/>
</dbReference>
<dbReference type="PRINTS" id="PR00113">
    <property type="entry name" value="ALKPHPHTASE"/>
</dbReference>
<gene>
    <name evidence="11" type="ORF">SAMN05421856_10921</name>
</gene>
<feature type="binding site" evidence="8">
    <location>
        <position position="251"/>
    </location>
    <ligand>
        <name>Mg(2+)</name>
        <dbReference type="ChEBI" id="CHEBI:18420"/>
    </ligand>
</feature>
<feature type="binding site" evidence="8">
    <location>
        <position position="256"/>
    </location>
    <ligand>
        <name>Zn(2+)</name>
        <dbReference type="ChEBI" id="CHEBI:29105"/>
        <label>2</label>
    </ligand>
</feature>
<keyword evidence="12" id="KW-1185">Reference proteome</keyword>
<dbReference type="PANTHER" id="PTHR11596:SF5">
    <property type="entry name" value="ALKALINE PHOSPHATASE"/>
    <property type="match status" value="1"/>
</dbReference>
<dbReference type="CDD" id="cd16012">
    <property type="entry name" value="ALP"/>
    <property type="match status" value="1"/>
</dbReference>
<feature type="binding site" evidence="8">
    <location>
        <position position="298"/>
    </location>
    <ligand>
        <name>Zn(2+)</name>
        <dbReference type="ChEBI" id="CHEBI:29105"/>
        <label>2</label>
    </ligand>
</feature>
<feature type="binding site" evidence="8">
    <location>
        <position position="137"/>
    </location>
    <ligand>
        <name>Mg(2+)</name>
        <dbReference type="ChEBI" id="CHEBI:18420"/>
    </ligand>
</feature>
<evidence type="ECO:0000256" key="1">
    <source>
        <dbReference type="ARBA" id="ARBA00005984"/>
    </source>
</evidence>
<dbReference type="SUPFAM" id="SSF53649">
    <property type="entry name" value="Alkaline phosphatase-like"/>
    <property type="match status" value="1"/>
</dbReference>
<dbReference type="OrthoDB" id="9794455at2"/>
<keyword evidence="3 8" id="KW-0479">Metal-binding</keyword>
<keyword evidence="6 8" id="KW-0460">Magnesium</keyword>
<dbReference type="Pfam" id="PF00245">
    <property type="entry name" value="Alk_phosphatase"/>
    <property type="match status" value="1"/>
</dbReference>
<feature type="binding site" evidence="8">
    <location>
        <position position="260"/>
    </location>
    <ligand>
        <name>Zn(2+)</name>
        <dbReference type="ChEBI" id="CHEBI:29105"/>
        <label>2</label>
    </ligand>
</feature>
<feature type="signal peptide" evidence="10">
    <location>
        <begin position="1"/>
        <end position="29"/>
    </location>
</feature>
<dbReference type="InterPro" id="IPR001952">
    <property type="entry name" value="Alkaline_phosphatase"/>
</dbReference>
<dbReference type="InterPro" id="IPR018299">
    <property type="entry name" value="Alkaline_phosphatase_AS"/>
</dbReference>
<organism evidence="11 12">
    <name type="scientific">Chryseobacterium taichungense</name>
    <dbReference type="NCBI Taxonomy" id="295069"/>
    <lineage>
        <taxon>Bacteria</taxon>
        <taxon>Pseudomonadati</taxon>
        <taxon>Bacteroidota</taxon>
        <taxon>Flavobacteriia</taxon>
        <taxon>Flavobacteriales</taxon>
        <taxon>Weeksellaceae</taxon>
        <taxon>Chryseobacterium group</taxon>
        <taxon>Chryseobacterium</taxon>
    </lineage>
</organism>
<comment type="cofactor">
    <cofactor evidence="8">
        <name>Mg(2+)</name>
        <dbReference type="ChEBI" id="CHEBI:18420"/>
    </cofactor>
    <text evidence="8">Binds 1 Mg(2+) ion.</text>
</comment>
<proteinExistence type="inferred from homology"/>
<dbReference type="STRING" id="295069.SAMN05421856_10921"/>
<evidence type="ECO:0000256" key="3">
    <source>
        <dbReference type="ARBA" id="ARBA00022723"/>
    </source>
</evidence>
<evidence type="ECO:0000256" key="6">
    <source>
        <dbReference type="ARBA" id="ARBA00022842"/>
    </source>
</evidence>
<dbReference type="PROSITE" id="PS00123">
    <property type="entry name" value="ALKALINE_PHOSPHATASE"/>
    <property type="match status" value="1"/>
</dbReference>
<dbReference type="SMART" id="SM00098">
    <property type="entry name" value="alkPPc"/>
    <property type="match status" value="1"/>
</dbReference>